<evidence type="ECO:0000313" key="6">
    <source>
        <dbReference type="EMBL" id="MDQ0465460.1"/>
    </source>
</evidence>
<dbReference type="Pfam" id="PF00440">
    <property type="entry name" value="TetR_N"/>
    <property type="match status" value="1"/>
</dbReference>
<evidence type="ECO:0000256" key="1">
    <source>
        <dbReference type="ARBA" id="ARBA00023015"/>
    </source>
</evidence>
<evidence type="ECO:0000259" key="5">
    <source>
        <dbReference type="PROSITE" id="PS50977"/>
    </source>
</evidence>
<dbReference type="PRINTS" id="PR00455">
    <property type="entry name" value="HTHTETR"/>
</dbReference>
<evidence type="ECO:0000256" key="3">
    <source>
        <dbReference type="ARBA" id="ARBA00023163"/>
    </source>
</evidence>
<proteinExistence type="predicted"/>
<dbReference type="PANTHER" id="PTHR30055">
    <property type="entry name" value="HTH-TYPE TRANSCRIPTIONAL REGULATOR RUTR"/>
    <property type="match status" value="1"/>
</dbReference>
<protein>
    <submittedName>
        <fullName evidence="6">AcrR family transcriptional regulator</fullName>
    </submittedName>
</protein>
<dbReference type="InterPro" id="IPR049484">
    <property type="entry name" value="Rv0078-like_C"/>
</dbReference>
<dbReference type="PROSITE" id="PS01081">
    <property type="entry name" value="HTH_TETR_1"/>
    <property type="match status" value="1"/>
</dbReference>
<reference evidence="6 7" key="1">
    <citation type="submission" date="2023-07" db="EMBL/GenBank/DDBJ databases">
        <title>Genomic Encyclopedia of Type Strains, Phase IV (KMG-IV): sequencing the most valuable type-strain genomes for metagenomic binning, comparative biology and taxonomic classification.</title>
        <authorList>
            <person name="Goeker M."/>
        </authorList>
    </citation>
    <scope>NUCLEOTIDE SEQUENCE [LARGE SCALE GENOMIC DNA]</scope>
    <source>
        <strain evidence="6 7">DSM 18695</strain>
    </source>
</reference>
<keyword evidence="3" id="KW-0804">Transcription</keyword>
<dbReference type="Pfam" id="PF21351">
    <property type="entry name" value="TetR_C_41"/>
    <property type="match status" value="1"/>
</dbReference>
<feature type="DNA-binding region" description="H-T-H motif" evidence="4">
    <location>
        <begin position="36"/>
        <end position="55"/>
    </location>
</feature>
<dbReference type="EMBL" id="JAUSVS010000006">
    <property type="protein sequence ID" value="MDQ0465460.1"/>
    <property type="molecule type" value="Genomic_DNA"/>
</dbReference>
<evidence type="ECO:0000256" key="4">
    <source>
        <dbReference type="PROSITE-ProRule" id="PRU00335"/>
    </source>
</evidence>
<dbReference type="PROSITE" id="PS50977">
    <property type="entry name" value="HTH_TETR_2"/>
    <property type="match status" value="1"/>
</dbReference>
<dbReference type="Proteomes" id="UP001228905">
    <property type="component" value="Unassembled WGS sequence"/>
</dbReference>
<dbReference type="RefSeq" id="WP_307350784.1">
    <property type="nucleotide sequence ID" value="NZ_JAUSVS010000006.1"/>
</dbReference>
<feature type="domain" description="HTH tetR-type" evidence="5">
    <location>
        <begin position="13"/>
        <end position="73"/>
    </location>
</feature>
<evidence type="ECO:0000256" key="2">
    <source>
        <dbReference type="ARBA" id="ARBA00023125"/>
    </source>
</evidence>
<evidence type="ECO:0000313" key="7">
    <source>
        <dbReference type="Proteomes" id="UP001228905"/>
    </source>
</evidence>
<sequence length="204" mass="21572">MAAGRRTQEERSGATRGAVMAAARRLFASQGFAETSIEEILGQAGVTRGALYHHFNGKAAIFLAVFETLEAELADRVTAAASGAADPWGGLMAGCQAFLEACLDPEIRRISLLDAPSVLGLDEVRRIEGLYTLARLRAGLRACATAGEIDSDGVDMLAHLLLGALAQAGTAIAQAKDAQSARAKAWTAARRLLEGLRLRPDRTR</sequence>
<dbReference type="InterPro" id="IPR023772">
    <property type="entry name" value="DNA-bd_HTH_TetR-type_CS"/>
</dbReference>
<dbReference type="InterPro" id="IPR009057">
    <property type="entry name" value="Homeodomain-like_sf"/>
</dbReference>
<keyword evidence="2 4" id="KW-0238">DNA-binding</keyword>
<dbReference type="PANTHER" id="PTHR30055:SF234">
    <property type="entry name" value="HTH-TYPE TRANSCRIPTIONAL REGULATOR BETI"/>
    <property type="match status" value="1"/>
</dbReference>
<name>A0ABU0ITY1_9CAUL</name>
<gene>
    <name evidence="6" type="ORF">QO010_003247</name>
</gene>
<accession>A0ABU0ITY1</accession>
<keyword evidence="1" id="KW-0805">Transcription regulation</keyword>
<organism evidence="6 7">
    <name type="scientific">Caulobacter ginsengisoli</name>
    <dbReference type="NCBI Taxonomy" id="400775"/>
    <lineage>
        <taxon>Bacteria</taxon>
        <taxon>Pseudomonadati</taxon>
        <taxon>Pseudomonadota</taxon>
        <taxon>Alphaproteobacteria</taxon>
        <taxon>Caulobacterales</taxon>
        <taxon>Caulobacteraceae</taxon>
        <taxon>Caulobacter</taxon>
    </lineage>
</organism>
<dbReference type="InterPro" id="IPR001647">
    <property type="entry name" value="HTH_TetR"/>
</dbReference>
<keyword evidence="7" id="KW-1185">Reference proteome</keyword>
<comment type="caution">
    <text evidence="6">The sequence shown here is derived from an EMBL/GenBank/DDBJ whole genome shotgun (WGS) entry which is preliminary data.</text>
</comment>
<dbReference type="InterPro" id="IPR050109">
    <property type="entry name" value="HTH-type_TetR-like_transc_reg"/>
</dbReference>
<dbReference type="Gene3D" id="1.10.357.10">
    <property type="entry name" value="Tetracycline Repressor, domain 2"/>
    <property type="match status" value="1"/>
</dbReference>
<dbReference type="SUPFAM" id="SSF46689">
    <property type="entry name" value="Homeodomain-like"/>
    <property type="match status" value="1"/>
</dbReference>